<proteinExistence type="predicted"/>
<keyword evidence="2" id="KW-1185">Reference proteome</keyword>
<gene>
    <name evidence="1" type="ORF">NGB36_14730</name>
</gene>
<evidence type="ECO:0000313" key="1">
    <source>
        <dbReference type="EMBL" id="MCQ4081828.1"/>
    </source>
</evidence>
<dbReference type="RefSeq" id="WP_255920718.1">
    <property type="nucleotide sequence ID" value="NZ_JANFNG010000009.1"/>
</dbReference>
<comment type="caution">
    <text evidence="1">The sequence shown here is derived from an EMBL/GenBank/DDBJ whole genome shotgun (WGS) entry which is preliminary data.</text>
</comment>
<accession>A0ABT1PVX8</accession>
<evidence type="ECO:0008006" key="3">
    <source>
        <dbReference type="Google" id="ProtNLM"/>
    </source>
</evidence>
<sequence length="88" mass="9861">MVALQIRDVPEDLRDKLTAIARERGQSLQSYLLDVVSDEVRRRDNLTALQRLTGRTWGTRLSTDDVVGTLRNAREARDAELGVPEGNA</sequence>
<evidence type="ECO:0000313" key="2">
    <source>
        <dbReference type="Proteomes" id="UP001057702"/>
    </source>
</evidence>
<organism evidence="1 2">
    <name type="scientific">Streptomyces humicola</name>
    <dbReference type="NCBI Taxonomy" id="2953240"/>
    <lineage>
        <taxon>Bacteria</taxon>
        <taxon>Bacillati</taxon>
        <taxon>Actinomycetota</taxon>
        <taxon>Actinomycetes</taxon>
        <taxon>Kitasatosporales</taxon>
        <taxon>Streptomycetaceae</taxon>
        <taxon>Streptomyces</taxon>
    </lineage>
</organism>
<name>A0ABT1PVX8_9ACTN</name>
<reference evidence="1" key="1">
    <citation type="submission" date="2022-06" db="EMBL/GenBank/DDBJ databases">
        <title>Draft genome sequence of Streptomyces sp. RB6PN25 isolated from peat swamp forest in Thailand.</title>
        <authorList>
            <person name="Duangmal K."/>
            <person name="Klaysubun C."/>
        </authorList>
    </citation>
    <scope>NUCLEOTIDE SEQUENCE</scope>
    <source>
        <strain evidence="1">RB6PN25</strain>
    </source>
</reference>
<dbReference type="EMBL" id="JANFNG010000009">
    <property type="protein sequence ID" value="MCQ4081828.1"/>
    <property type="molecule type" value="Genomic_DNA"/>
</dbReference>
<dbReference type="Proteomes" id="UP001057702">
    <property type="component" value="Unassembled WGS sequence"/>
</dbReference>
<dbReference type="InterPro" id="IPR010985">
    <property type="entry name" value="Ribbon_hlx_hlx"/>
</dbReference>
<dbReference type="SUPFAM" id="SSF47598">
    <property type="entry name" value="Ribbon-helix-helix"/>
    <property type="match status" value="1"/>
</dbReference>
<protein>
    <recommendedName>
        <fullName evidence="3">Antitoxin</fullName>
    </recommendedName>
</protein>